<dbReference type="InterPro" id="IPR027304">
    <property type="entry name" value="Trigger_fact/SurA_dom_sf"/>
</dbReference>
<name>A0A1W1BAL8_9ZZZZ</name>
<dbReference type="InterPro" id="IPR050280">
    <property type="entry name" value="OMP_Chaperone_SurA"/>
</dbReference>
<gene>
    <name evidence="3" type="ORF">MNB_SM-4-414</name>
</gene>
<dbReference type="PANTHER" id="PTHR47637">
    <property type="entry name" value="CHAPERONE SURA"/>
    <property type="match status" value="1"/>
</dbReference>
<organism evidence="3">
    <name type="scientific">hydrothermal vent metagenome</name>
    <dbReference type="NCBI Taxonomy" id="652676"/>
    <lineage>
        <taxon>unclassified sequences</taxon>
        <taxon>metagenomes</taxon>
        <taxon>ecological metagenomes</taxon>
    </lineage>
</organism>
<dbReference type="GO" id="GO:0003755">
    <property type="term" value="F:peptidyl-prolyl cis-trans isomerase activity"/>
    <property type="evidence" value="ECO:0007669"/>
    <property type="project" value="InterPro"/>
</dbReference>
<evidence type="ECO:0000313" key="3">
    <source>
        <dbReference type="EMBL" id="SFV50547.1"/>
    </source>
</evidence>
<protein>
    <recommendedName>
        <fullName evidence="2">Cj1289-like C-terminal domain-containing protein</fullName>
    </recommendedName>
</protein>
<dbReference type="Gene3D" id="3.10.50.40">
    <property type="match status" value="1"/>
</dbReference>
<dbReference type="InterPro" id="IPR055131">
    <property type="entry name" value="Cj1289-like_C"/>
</dbReference>
<sequence>MYKILFTLLISSLLNAELYNGIAIVVKDKAITLLDIKHEMEISKLSAIRAADVLIRQKLEEVEIDDRKITVTSSEVYDDIKKLAARNNMSTSDFYDAVRESNGMGSMELKEKTKQKLLSQKLYQAIAYSSLSEPSDLEVQEYYEMHKDTYKHPASFTVIIYDADDKNELQTKVDNPMFYSPSIRTNEQVLPYSKITPELASLLERTSLNSFTNVIPNGKGGFMSFYIKEIESAKVGGLSSVRAQIVNSITSQKREQVLSDYFARLKHNADINVIREVN</sequence>
<dbReference type="PANTHER" id="PTHR47637:SF1">
    <property type="entry name" value="CHAPERONE SURA"/>
    <property type="match status" value="1"/>
</dbReference>
<evidence type="ECO:0000259" key="2">
    <source>
        <dbReference type="Pfam" id="PF22506"/>
    </source>
</evidence>
<accession>A0A1W1BAL8</accession>
<dbReference type="Gene3D" id="1.10.4030.10">
    <property type="entry name" value="Porin chaperone SurA, peptide-binding domain"/>
    <property type="match status" value="1"/>
</dbReference>
<evidence type="ECO:0000256" key="1">
    <source>
        <dbReference type="ARBA" id="ARBA00022729"/>
    </source>
</evidence>
<proteinExistence type="predicted"/>
<feature type="domain" description="Cj1289-like C-terminal" evidence="2">
    <location>
        <begin position="138"/>
        <end position="229"/>
    </location>
</feature>
<dbReference type="AlphaFoldDB" id="A0A1W1BAL8"/>
<keyword evidence="1" id="KW-0732">Signal</keyword>
<dbReference type="EMBL" id="FPHF01000011">
    <property type="protein sequence ID" value="SFV50547.1"/>
    <property type="molecule type" value="Genomic_DNA"/>
</dbReference>
<dbReference type="SUPFAM" id="SSF109998">
    <property type="entry name" value="Triger factor/SurA peptide-binding domain-like"/>
    <property type="match status" value="1"/>
</dbReference>
<dbReference type="InterPro" id="IPR046357">
    <property type="entry name" value="PPIase_dom_sf"/>
</dbReference>
<dbReference type="Pfam" id="PF22506">
    <property type="entry name" value="Cj1289-like_C"/>
    <property type="match status" value="1"/>
</dbReference>
<reference evidence="3" key="1">
    <citation type="submission" date="2016-10" db="EMBL/GenBank/DDBJ databases">
        <authorList>
            <person name="de Groot N.N."/>
        </authorList>
    </citation>
    <scope>NUCLEOTIDE SEQUENCE</scope>
</reference>